<dbReference type="GO" id="GO:0016301">
    <property type="term" value="F:kinase activity"/>
    <property type="evidence" value="ECO:0007669"/>
    <property type="project" value="UniProtKB-KW"/>
</dbReference>
<keyword evidence="12 15" id="KW-1133">Transmembrane helix</keyword>
<evidence type="ECO:0000256" key="15">
    <source>
        <dbReference type="SAM" id="Phobius"/>
    </source>
</evidence>
<dbReference type="InterPro" id="IPR050980">
    <property type="entry name" value="2C_sensor_his_kinase"/>
</dbReference>
<feature type="domain" description="Histidine kinase" evidence="16">
    <location>
        <begin position="215"/>
        <end position="416"/>
    </location>
</feature>
<evidence type="ECO:0000256" key="11">
    <source>
        <dbReference type="ARBA" id="ARBA00022840"/>
    </source>
</evidence>
<accession>A0ABR9IXK5</accession>
<comment type="catalytic activity">
    <reaction evidence="1">
        <text>ATP + protein L-histidine = ADP + protein N-phospho-L-histidine.</text>
        <dbReference type="EC" id="2.7.13.3"/>
    </reaction>
</comment>
<dbReference type="SMART" id="SM00387">
    <property type="entry name" value="HATPase_c"/>
    <property type="match status" value="1"/>
</dbReference>
<dbReference type="PRINTS" id="PR00344">
    <property type="entry name" value="BCTRLSENSOR"/>
</dbReference>
<reference evidence="18 19" key="1">
    <citation type="submission" date="2020-10" db="EMBL/GenBank/DDBJ databases">
        <title>Sequencing the genomes of 1000 actinobacteria strains.</title>
        <authorList>
            <person name="Klenk H.-P."/>
        </authorList>
    </citation>
    <scope>NUCLEOTIDE SEQUENCE [LARGE SCALE GENOMIC DNA]</scope>
    <source>
        <strain evidence="18 19">DSM 7307</strain>
    </source>
</reference>
<comment type="subcellular location">
    <subcellularLocation>
        <location evidence="2">Cell inner membrane</location>
        <topology evidence="2">Multi-pass membrane protein</topology>
    </subcellularLocation>
</comment>
<evidence type="ECO:0000256" key="2">
    <source>
        <dbReference type="ARBA" id="ARBA00004429"/>
    </source>
</evidence>
<dbReference type="PANTHER" id="PTHR44936">
    <property type="entry name" value="SENSOR PROTEIN CREC"/>
    <property type="match status" value="1"/>
</dbReference>
<gene>
    <name evidence="18" type="ORF">H4W29_005206</name>
</gene>
<evidence type="ECO:0000256" key="5">
    <source>
        <dbReference type="ARBA" id="ARBA00022519"/>
    </source>
</evidence>
<dbReference type="Pfam" id="PF02518">
    <property type="entry name" value="HATPase_c"/>
    <property type="match status" value="1"/>
</dbReference>
<dbReference type="CDD" id="cd06225">
    <property type="entry name" value="HAMP"/>
    <property type="match status" value="1"/>
</dbReference>
<comment type="caution">
    <text evidence="18">The sequence shown here is derived from an EMBL/GenBank/DDBJ whole genome shotgun (WGS) entry which is preliminary data.</text>
</comment>
<dbReference type="InterPro" id="IPR004358">
    <property type="entry name" value="Sig_transdc_His_kin-like_C"/>
</dbReference>
<evidence type="ECO:0000256" key="1">
    <source>
        <dbReference type="ARBA" id="ARBA00000085"/>
    </source>
</evidence>
<feature type="domain" description="HAMP" evidence="17">
    <location>
        <begin position="155"/>
        <end position="207"/>
    </location>
</feature>
<feature type="transmembrane region" description="Helical" evidence="15">
    <location>
        <begin position="29"/>
        <end position="49"/>
    </location>
</feature>
<dbReference type="InterPro" id="IPR005467">
    <property type="entry name" value="His_kinase_dom"/>
</dbReference>
<keyword evidence="6" id="KW-0597">Phosphoprotein</keyword>
<name>A0ABR9IXK5_RHIVS</name>
<sequence length="418" mass="44889">MTKRFRSSPTKISIDAAGRVPPRTLRGRLLIILSVGLVFAHGGLAVGLYNEVLHPAQPDEAGQQGFAAPTELATLDDRQTPLQVIREEVRADGREMLESSGSDAGSPLLPEILPPLKIPIVGETGRQTMAPAMAMIGSHVVFLLVSAGMFAYAVRKSIRPLTQITAAVEALDPNRPGEPLKEGGPIEVAAVAKAFNAMRHRISQQLDERIQVLSAFSHDMQTPITRMRLRAELASDFPEKEKLLRDLDETERLVREGIAYARNAHANEEGFALVDFRSFIECLVLDYQDTGRTVSIANSVTGPIVTKPRALKRSLSNFIDNALKFAGAAEVSAIRSHGDEIIIAVMDRGPGIADELLEAVKKPFVRGGQIASEGIPGSGLGLAIAQQLAATFGASLNLRNRPDGGLIAELVIAPPVDC</sequence>
<dbReference type="RefSeq" id="WP_192732789.1">
    <property type="nucleotide sequence ID" value="NZ_BAAAVL010000002.1"/>
</dbReference>
<dbReference type="Pfam" id="PF00672">
    <property type="entry name" value="HAMP"/>
    <property type="match status" value="1"/>
</dbReference>
<dbReference type="InterPro" id="IPR003661">
    <property type="entry name" value="HisK_dim/P_dom"/>
</dbReference>
<evidence type="ECO:0000256" key="14">
    <source>
        <dbReference type="ARBA" id="ARBA00023136"/>
    </source>
</evidence>
<protein>
    <recommendedName>
        <fullName evidence="3">histidine kinase</fullName>
        <ecNumber evidence="3">2.7.13.3</ecNumber>
    </recommendedName>
</protein>
<keyword evidence="10 18" id="KW-0418">Kinase</keyword>
<evidence type="ECO:0000256" key="13">
    <source>
        <dbReference type="ARBA" id="ARBA00023012"/>
    </source>
</evidence>
<dbReference type="Gene3D" id="1.10.287.130">
    <property type="match status" value="1"/>
</dbReference>
<evidence type="ECO:0000313" key="18">
    <source>
        <dbReference type="EMBL" id="MBE1507961.1"/>
    </source>
</evidence>
<evidence type="ECO:0000256" key="6">
    <source>
        <dbReference type="ARBA" id="ARBA00022553"/>
    </source>
</evidence>
<dbReference type="EMBL" id="JADBEC010000002">
    <property type="protein sequence ID" value="MBE1507961.1"/>
    <property type="molecule type" value="Genomic_DNA"/>
</dbReference>
<evidence type="ECO:0000256" key="7">
    <source>
        <dbReference type="ARBA" id="ARBA00022679"/>
    </source>
</evidence>
<dbReference type="SMART" id="SM00304">
    <property type="entry name" value="HAMP"/>
    <property type="match status" value="1"/>
</dbReference>
<dbReference type="EC" id="2.7.13.3" evidence="3"/>
<dbReference type="InterPro" id="IPR036890">
    <property type="entry name" value="HATPase_C_sf"/>
</dbReference>
<dbReference type="InterPro" id="IPR003594">
    <property type="entry name" value="HATPase_dom"/>
</dbReference>
<dbReference type="Gene3D" id="3.30.565.10">
    <property type="entry name" value="Histidine kinase-like ATPase, C-terminal domain"/>
    <property type="match status" value="1"/>
</dbReference>
<evidence type="ECO:0000259" key="17">
    <source>
        <dbReference type="PROSITE" id="PS50885"/>
    </source>
</evidence>
<proteinExistence type="predicted"/>
<keyword evidence="5" id="KW-0997">Cell inner membrane</keyword>
<evidence type="ECO:0000259" key="16">
    <source>
        <dbReference type="PROSITE" id="PS50109"/>
    </source>
</evidence>
<keyword evidence="8 15" id="KW-0812">Transmembrane</keyword>
<feature type="transmembrane region" description="Helical" evidence="15">
    <location>
        <begin position="132"/>
        <end position="154"/>
    </location>
</feature>
<dbReference type="SUPFAM" id="SSF47384">
    <property type="entry name" value="Homodimeric domain of signal transducing histidine kinase"/>
    <property type="match status" value="1"/>
</dbReference>
<dbReference type="PANTHER" id="PTHR44936:SF5">
    <property type="entry name" value="SENSOR HISTIDINE KINASE ENVZ"/>
    <property type="match status" value="1"/>
</dbReference>
<evidence type="ECO:0000256" key="3">
    <source>
        <dbReference type="ARBA" id="ARBA00012438"/>
    </source>
</evidence>
<evidence type="ECO:0000256" key="4">
    <source>
        <dbReference type="ARBA" id="ARBA00022475"/>
    </source>
</evidence>
<evidence type="ECO:0000256" key="12">
    <source>
        <dbReference type="ARBA" id="ARBA00022989"/>
    </source>
</evidence>
<organism evidence="18 19">
    <name type="scientific">Rhizobium viscosum</name>
    <name type="common">Arthrobacter viscosus</name>
    <dbReference type="NCBI Taxonomy" id="1673"/>
    <lineage>
        <taxon>Bacteria</taxon>
        <taxon>Pseudomonadati</taxon>
        <taxon>Pseudomonadota</taxon>
        <taxon>Alphaproteobacteria</taxon>
        <taxon>Hyphomicrobiales</taxon>
        <taxon>Rhizobiaceae</taxon>
        <taxon>Rhizobium/Agrobacterium group</taxon>
        <taxon>Rhizobium</taxon>
    </lineage>
</organism>
<keyword evidence="9" id="KW-0547">Nucleotide-binding</keyword>
<keyword evidence="11" id="KW-0067">ATP-binding</keyword>
<dbReference type="SUPFAM" id="SSF55874">
    <property type="entry name" value="ATPase domain of HSP90 chaperone/DNA topoisomerase II/histidine kinase"/>
    <property type="match status" value="1"/>
</dbReference>
<evidence type="ECO:0000256" key="10">
    <source>
        <dbReference type="ARBA" id="ARBA00022777"/>
    </source>
</evidence>
<dbReference type="InterPro" id="IPR036097">
    <property type="entry name" value="HisK_dim/P_sf"/>
</dbReference>
<dbReference type="CDD" id="cd00082">
    <property type="entry name" value="HisKA"/>
    <property type="match status" value="1"/>
</dbReference>
<dbReference type="Proteomes" id="UP000620262">
    <property type="component" value="Unassembled WGS sequence"/>
</dbReference>
<dbReference type="PROSITE" id="PS50109">
    <property type="entry name" value="HIS_KIN"/>
    <property type="match status" value="1"/>
</dbReference>
<evidence type="ECO:0000256" key="9">
    <source>
        <dbReference type="ARBA" id="ARBA00022741"/>
    </source>
</evidence>
<dbReference type="PROSITE" id="PS50885">
    <property type="entry name" value="HAMP"/>
    <property type="match status" value="1"/>
</dbReference>
<keyword evidence="13" id="KW-0902">Two-component regulatory system</keyword>
<keyword evidence="19" id="KW-1185">Reference proteome</keyword>
<keyword evidence="4" id="KW-1003">Cell membrane</keyword>
<keyword evidence="14 15" id="KW-0472">Membrane</keyword>
<dbReference type="InterPro" id="IPR003660">
    <property type="entry name" value="HAMP_dom"/>
</dbReference>
<keyword evidence="7" id="KW-0808">Transferase</keyword>
<evidence type="ECO:0000256" key="8">
    <source>
        <dbReference type="ARBA" id="ARBA00022692"/>
    </source>
</evidence>
<evidence type="ECO:0000313" key="19">
    <source>
        <dbReference type="Proteomes" id="UP000620262"/>
    </source>
</evidence>